<dbReference type="Proteomes" id="UP001164586">
    <property type="component" value="Segment"/>
</dbReference>
<organism evidence="1 2">
    <name type="scientific">Xanthomonas phage vB_Xar_IVIA-DoCa9</name>
    <dbReference type="NCBI Taxonomy" id="2975536"/>
    <lineage>
        <taxon>Viruses</taxon>
        <taxon>Duplodnaviria</taxon>
        <taxon>Heunggongvirae</taxon>
        <taxon>Uroviricota</taxon>
        <taxon>Caudoviricetes</taxon>
        <taxon>Autographivirales</taxon>
        <taxon>Autonotataviridae</taxon>
        <taxon>Gujervirinae</taxon>
        <taxon>Pradovirus</taxon>
        <taxon>Pradovirus IVIADoCa9</taxon>
    </lineage>
</organism>
<evidence type="ECO:0000313" key="1">
    <source>
        <dbReference type="EMBL" id="UYA98981.1"/>
    </source>
</evidence>
<reference evidence="1 2" key="1">
    <citation type="submission" date="2022-07" db="EMBL/GenBank/DDBJ databases">
        <title>Comparative analysis of new lytic phages for the biological control of phytopathogenic Xanthomonas spp.</title>
        <authorList>
            <person name="Domingo-Calap M.L."/>
            <person name="Bernabeu-Gimeno M."/>
            <person name="Aure C.M."/>
            <person name="Marco-Noales E."/>
            <person name="Domingo-Calap P."/>
        </authorList>
    </citation>
    <scope>NUCLEOTIDE SEQUENCE [LARGE SCALE GENOMIC DNA]</scope>
</reference>
<dbReference type="Gene3D" id="2.60.120.260">
    <property type="entry name" value="Galactose-binding domain-like"/>
    <property type="match status" value="1"/>
</dbReference>
<dbReference type="EMBL" id="ON932083">
    <property type="protein sequence ID" value="UYA98981.1"/>
    <property type="molecule type" value="Genomic_DNA"/>
</dbReference>
<name>A0A9X9JR38_9CAUD</name>
<gene>
    <name evidence="1" type="ORF">IVIADoCa9_45</name>
</gene>
<keyword evidence="2" id="KW-1185">Reference proteome</keyword>
<accession>A0A9X9JR38</accession>
<sequence>MANHFRLYERPLMADETEAALTVTGVLEGYTSGEAYESRLQINNSIGRCTVEIVEANLPPGAAVRVDNVTKEVVVKWDAFEVVAEELNAVPNGDFEEGDNGQWSFGNGWSIEAGGAETGTFSGVFQNFKGISSIESVRLPYTPGTPIKGQCRFQQGASSKGNLVGRALLIWCDANGNMLPGGEGVSFTGGDLIRSGSNGEWKTSTVTGASREATMVAIGFNCNRKKQNKLARVDNFTWNHKYTLGQVGDDVYFLHIKVTDSLNRVAYWKGNIEEYGVFLTSQLYPFYVVEELQTAPSYTEWRDRSSPNQLEAVVSTPSFVEFGFKSVRRDYDAGAESVMTTPSFVSMELRTIRRDYDAGYESVLTTPSLVSFNIKEHPKPPTEVDSVLTTPSFVSMELRTIRRDYDAGYESVLTTPSLVSFNIKEHPKPPTEVDSVLTTPSFVSWSTS</sequence>
<proteinExistence type="predicted"/>
<protein>
    <submittedName>
        <fullName evidence="1">Uncharacterized protein</fullName>
    </submittedName>
</protein>
<evidence type="ECO:0000313" key="2">
    <source>
        <dbReference type="Proteomes" id="UP001164586"/>
    </source>
</evidence>